<reference evidence="7 8" key="1">
    <citation type="submission" date="2019-11" db="EMBL/GenBank/DDBJ databases">
        <title>Draft genome sequences of five Paenibacillus species of dairy origin.</title>
        <authorList>
            <person name="Olajide A.M."/>
            <person name="Chen S."/>
            <person name="Lapointe G."/>
        </authorList>
    </citation>
    <scope>NUCLEOTIDE SEQUENCE [LARGE SCALE GENOMIC DNA]</scope>
    <source>
        <strain evidence="7 8">2CS3</strain>
    </source>
</reference>
<evidence type="ECO:0000256" key="6">
    <source>
        <dbReference type="SAM" id="Phobius"/>
    </source>
</evidence>
<keyword evidence="3 6" id="KW-0812">Transmembrane</keyword>
<evidence type="ECO:0000256" key="1">
    <source>
        <dbReference type="ARBA" id="ARBA00004651"/>
    </source>
</evidence>
<dbReference type="GO" id="GO:0005886">
    <property type="term" value="C:plasma membrane"/>
    <property type="evidence" value="ECO:0007669"/>
    <property type="project" value="UniProtKB-SubCell"/>
</dbReference>
<comment type="caution">
    <text evidence="7">The sequence shown here is derived from an EMBL/GenBank/DDBJ whole genome shotgun (WGS) entry which is preliminary data.</text>
</comment>
<feature type="transmembrane region" description="Helical" evidence="6">
    <location>
        <begin position="13"/>
        <end position="32"/>
    </location>
</feature>
<evidence type="ECO:0000256" key="4">
    <source>
        <dbReference type="ARBA" id="ARBA00022989"/>
    </source>
</evidence>
<keyword evidence="8" id="KW-1185">Reference proteome</keyword>
<feature type="transmembrane region" description="Helical" evidence="6">
    <location>
        <begin position="235"/>
        <end position="257"/>
    </location>
</feature>
<dbReference type="Pfam" id="PF09678">
    <property type="entry name" value="Caa3_CtaG"/>
    <property type="match status" value="1"/>
</dbReference>
<dbReference type="Proteomes" id="UP000450917">
    <property type="component" value="Unassembled WGS sequence"/>
</dbReference>
<proteinExistence type="predicted"/>
<feature type="transmembrane region" description="Helical" evidence="6">
    <location>
        <begin position="52"/>
        <end position="75"/>
    </location>
</feature>
<evidence type="ECO:0000313" key="7">
    <source>
        <dbReference type="EMBL" id="MUG73040.1"/>
    </source>
</evidence>
<dbReference type="EMBL" id="WNZX01000020">
    <property type="protein sequence ID" value="MUG73040.1"/>
    <property type="molecule type" value="Genomic_DNA"/>
</dbReference>
<evidence type="ECO:0000313" key="8">
    <source>
        <dbReference type="Proteomes" id="UP000450917"/>
    </source>
</evidence>
<feature type="transmembrane region" description="Helical" evidence="6">
    <location>
        <begin position="87"/>
        <end position="109"/>
    </location>
</feature>
<keyword evidence="2" id="KW-1003">Cell membrane</keyword>
<evidence type="ECO:0000256" key="5">
    <source>
        <dbReference type="ARBA" id="ARBA00023136"/>
    </source>
</evidence>
<evidence type="ECO:0008006" key="9">
    <source>
        <dbReference type="Google" id="ProtNLM"/>
    </source>
</evidence>
<protein>
    <recommendedName>
        <fullName evidence="9">Cytochrome c oxidase assembly factor CtaG</fullName>
    </recommendedName>
</protein>
<evidence type="ECO:0000256" key="3">
    <source>
        <dbReference type="ARBA" id="ARBA00022692"/>
    </source>
</evidence>
<gene>
    <name evidence="7" type="ORF">GNP93_20620</name>
</gene>
<dbReference type="InterPro" id="IPR019108">
    <property type="entry name" value="Caa3_assmbl_CtaG-rel"/>
</dbReference>
<evidence type="ECO:0000256" key="2">
    <source>
        <dbReference type="ARBA" id="ARBA00022475"/>
    </source>
</evidence>
<organism evidence="7 8">
    <name type="scientific">Paenibacillus validus</name>
    <dbReference type="NCBI Taxonomy" id="44253"/>
    <lineage>
        <taxon>Bacteria</taxon>
        <taxon>Bacillati</taxon>
        <taxon>Bacillota</taxon>
        <taxon>Bacilli</taxon>
        <taxon>Bacillales</taxon>
        <taxon>Paenibacillaceae</taxon>
        <taxon>Paenibacillus</taxon>
    </lineage>
</organism>
<accession>A0A7X2ZEV6</accession>
<sequence>MINLSKSLTFLDWWNPYAWLVVICLLIGYLLITGPLHKEFKGGEPVPTIQRFYFVLGLIVAGGALGSPLSTLGHHYLFSAHMLQQSLLYFVVPPLLWAGIPTWLFRSILPQAFRQKILPKITNAILAVFLFNGLLSFYHFPAIYDWIMSGEQPLAAVFAHTLLFLTAMQMWFVVTCPDPDLNQLSHLKKIGYVVLNGFLLYPACALIIFADNLIYKPFHAVQPWFPFLTPLGDQQLGGVIMKIMQEGVFGIALGILFSRWYRKERSDEQEE</sequence>
<comment type="subcellular location">
    <subcellularLocation>
        <location evidence="1">Cell membrane</location>
        <topology evidence="1">Multi-pass membrane protein</topology>
    </subcellularLocation>
</comment>
<feature type="transmembrane region" description="Helical" evidence="6">
    <location>
        <begin position="121"/>
        <end position="140"/>
    </location>
</feature>
<name>A0A7X2ZEV6_9BACL</name>
<feature type="transmembrane region" description="Helical" evidence="6">
    <location>
        <begin position="152"/>
        <end position="173"/>
    </location>
</feature>
<feature type="transmembrane region" description="Helical" evidence="6">
    <location>
        <begin position="193"/>
        <end position="215"/>
    </location>
</feature>
<keyword evidence="4 6" id="KW-1133">Transmembrane helix</keyword>
<keyword evidence="5 6" id="KW-0472">Membrane</keyword>
<dbReference type="AlphaFoldDB" id="A0A7X2ZEV6"/>
<dbReference type="RefSeq" id="WP_141336065.1">
    <property type="nucleotide sequence ID" value="NZ_JBDLZV010000001.1"/>
</dbReference>